<name>A0A024EB08_9PSED</name>
<protein>
    <submittedName>
        <fullName evidence="1">Uncharacterized protein</fullName>
    </submittedName>
</protein>
<dbReference type="EMBL" id="CP005960">
    <property type="protein sequence ID" value="AHZ69776.1"/>
    <property type="molecule type" value="Genomic_DNA"/>
</dbReference>
<gene>
    <name evidence="1" type="ORF">OU5_2697</name>
</gene>
<dbReference type="HOGENOM" id="CLU_2013306_0_0_6"/>
<evidence type="ECO:0000313" key="1">
    <source>
        <dbReference type="EMBL" id="AHZ69776.1"/>
    </source>
</evidence>
<reference evidence="1 2" key="1">
    <citation type="journal article" date="2012" name="J. Bacteriol.">
        <title>Genome sequence of cold-adapted Pseudomonas mandelii strain JR-1.</title>
        <authorList>
            <person name="Jang S.H."/>
            <person name="Kim J."/>
            <person name="Kim J."/>
            <person name="Hong S."/>
            <person name="Lee C."/>
        </authorList>
    </citation>
    <scope>NUCLEOTIDE SEQUENCE [LARGE SCALE GENOMIC DNA]</scope>
    <source>
        <strain evidence="1 2">JR-1</strain>
    </source>
</reference>
<organism evidence="1 2">
    <name type="scientific">Pseudomonas mandelii JR-1</name>
    <dbReference type="NCBI Taxonomy" id="1147786"/>
    <lineage>
        <taxon>Bacteria</taxon>
        <taxon>Pseudomonadati</taxon>
        <taxon>Pseudomonadota</taxon>
        <taxon>Gammaproteobacteria</taxon>
        <taxon>Pseudomonadales</taxon>
        <taxon>Pseudomonadaceae</taxon>
        <taxon>Pseudomonas</taxon>
    </lineage>
</organism>
<evidence type="ECO:0000313" key="2">
    <source>
        <dbReference type="Proteomes" id="UP000026913"/>
    </source>
</evidence>
<proteinExistence type="predicted"/>
<accession>A0A024EB08</accession>
<dbReference type="OrthoDB" id="6900500at2"/>
<dbReference type="KEGG" id="pman:OU5_2697"/>
<dbReference type="Proteomes" id="UP000026913">
    <property type="component" value="Chromosome"/>
</dbReference>
<dbReference type="AlphaFoldDB" id="A0A024EB08"/>
<sequence length="123" mass="13391">MRDMNPLQALIMQLAADGISAGDLRKAVMQAYPNLCDAKYQSTLFGLQEADSLMGQEVGGEWCFTAIDKTDPDYPHPEYSAEFAEKILAASCGEFVEISADDLLAQLDEMLAEARAKKPDTGP</sequence>